<dbReference type="SMART" id="SM00824">
    <property type="entry name" value="PKS_TE"/>
    <property type="match status" value="1"/>
</dbReference>
<dbReference type="InterPro" id="IPR012223">
    <property type="entry name" value="TEII"/>
</dbReference>
<reference evidence="4 5" key="1">
    <citation type="submission" date="2020-08" db="EMBL/GenBank/DDBJ databases">
        <title>Sequencing the genomes of 1000 actinobacteria strains.</title>
        <authorList>
            <person name="Klenk H.-P."/>
        </authorList>
    </citation>
    <scope>NUCLEOTIDE SEQUENCE [LARGE SCALE GENOMIC DNA]</scope>
    <source>
        <strain evidence="4 5">DSM 103125</strain>
    </source>
</reference>
<evidence type="ECO:0000256" key="1">
    <source>
        <dbReference type="ARBA" id="ARBA00007169"/>
    </source>
</evidence>
<keyword evidence="2 4" id="KW-0378">Hydrolase</keyword>
<evidence type="ECO:0000313" key="4">
    <source>
        <dbReference type="EMBL" id="MBB5480807.1"/>
    </source>
</evidence>
<dbReference type="InterPro" id="IPR020802">
    <property type="entry name" value="TesA-like"/>
</dbReference>
<name>A0A840VW06_9ACTN</name>
<protein>
    <submittedName>
        <fullName evidence="4">Medium-chain acyl-[acyl-carrier-protein] hydrolase</fullName>
        <ecNumber evidence="4">3.1.2.21</ecNumber>
    </submittedName>
</protein>
<dbReference type="InterPro" id="IPR029058">
    <property type="entry name" value="AB_hydrolase_fold"/>
</dbReference>
<dbReference type="PANTHER" id="PTHR11487">
    <property type="entry name" value="THIOESTERASE"/>
    <property type="match status" value="1"/>
</dbReference>
<dbReference type="EMBL" id="JACHDP010000001">
    <property type="protein sequence ID" value="MBB5480807.1"/>
    <property type="molecule type" value="Genomic_DNA"/>
</dbReference>
<accession>A0A840VW06</accession>
<dbReference type="EC" id="3.1.2.21" evidence="4"/>
<evidence type="ECO:0000256" key="2">
    <source>
        <dbReference type="ARBA" id="ARBA00022801"/>
    </source>
</evidence>
<dbReference type="InterPro" id="IPR001031">
    <property type="entry name" value="Thioesterase"/>
</dbReference>
<dbReference type="Pfam" id="PF00975">
    <property type="entry name" value="Thioesterase"/>
    <property type="match status" value="1"/>
</dbReference>
<dbReference type="GO" id="GO:0016297">
    <property type="term" value="F:fatty acyl-[ACP] hydrolase activity"/>
    <property type="evidence" value="ECO:0007669"/>
    <property type="project" value="UniProtKB-EC"/>
</dbReference>
<feature type="domain" description="Thioesterase TesA-like" evidence="3">
    <location>
        <begin position="26"/>
        <end position="250"/>
    </location>
</feature>
<dbReference type="GO" id="GO:0008610">
    <property type="term" value="P:lipid biosynthetic process"/>
    <property type="evidence" value="ECO:0007669"/>
    <property type="project" value="TreeGrafter"/>
</dbReference>
<sequence>MTGNVATKSLWLVNRRPVPHAKATLICFPFAGAGASAYSGWPRRFPDSVQVLAVQLPGRENRLGEDPLDDLDAIVDAVAPEIAPYTDGRYFLFGHSMGALLAYEVARRLRDNGRPEPQALIVSGRRAPHLPSSLPPIRHLPMADLIETVRRFDGTPPAVFDDPELVELLLPALRADFAVSETYAHARNGGPLTAPMVALSGSADTLCTVDDVDRWREHTTGPFRHHTFPGGHFFVREQTNAVLDAVTPLLGLG</sequence>
<comment type="similarity">
    <text evidence="1">Belongs to the thioesterase family.</text>
</comment>
<comment type="caution">
    <text evidence="4">The sequence shown here is derived from an EMBL/GenBank/DDBJ whole genome shotgun (WGS) entry which is preliminary data.</text>
</comment>
<dbReference type="Gene3D" id="3.40.50.1820">
    <property type="entry name" value="alpha/beta hydrolase"/>
    <property type="match status" value="1"/>
</dbReference>
<dbReference type="AlphaFoldDB" id="A0A840VW06"/>
<dbReference type="Proteomes" id="UP000586947">
    <property type="component" value="Unassembled WGS sequence"/>
</dbReference>
<dbReference type="RefSeq" id="WP_184185306.1">
    <property type="nucleotide sequence ID" value="NZ_BMNF01000004.1"/>
</dbReference>
<organism evidence="4 5">
    <name type="scientific">Micromonospora parathelypteridis</name>
    <dbReference type="NCBI Taxonomy" id="1839617"/>
    <lineage>
        <taxon>Bacteria</taxon>
        <taxon>Bacillati</taxon>
        <taxon>Actinomycetota</taxon>
        <taxon>Actinomycetes</taxon>
        <taxon>Micromonosporales</taxon>
        <taxon>Micromonosporaceae</taxon>
        <taxon>Micromonospora</taxon>
    </lineage>
</organism>
<evidence type="ECO:0000313" key="5">
    <source>
        <dbReference type="Proteomes" id="UP000586947"/>
    </source>
</evidence>
<dbReference type="SUPFAM" id="SSF53474">
    <property type="entry name" value="alpha/beta-Hydrolases"/>
    <property type="match status" value="1"/>
</dbReference>
<evidence type="ECO:0000259" key="3">
    <source>
        <dbReference type="SMART" id="SM00824"/>
    </source>
</evidence>
<keyword evidence="5" id="KW-1185">Reference proteome</keyword>
<proteinExistence type="inferred from homology"/>
<gene>
    <name evidence="4" type="ORF">HNR20_005312</name>
</gene>
<dbReference type="PANTHER" id="PTHR11487:SF0">
    <property type="entry name" value="S-ACYL FATTY ACID SYNTHASE THIOESTERASE, MEDIUM CHAIN"/>
    <property type="match status" value="1"/>
</dbReference>